<dbReference type="RefSeq" id="WP_220389096.1">
    <property type="nucleotide sequence ID" value="NZ_CYTK01000002.1"/>
</dbReference>
<dbReference type="InterPro" id="IPR052354">
    <property type="entry name" value="Cell_Wall_Dynamics_Protein"/>
</dbReference>
<name>A0AAD2IXG3_ACHAE</name>
<dbReference type="InterPro" id="IPR038765">
    <property type="entry name" value="Papain-like_cys_pep_sf"/>
</dbReference>
<evidence type="ECO:0000313" key="5">
    <source>
        <dbReference type="Proteomes" id="UP000044098"/>
    </source>
</evidence>
<accession>A0AAD2IXG3</accession>
<evidence type="ECO:0000259" key="2">
    <source>
        <dbReference type="Pfam" id="PF00112"/>
    </source>
</evidence>
<protein>
    <submittedName>
        <fullName evidence="4">Predicted chitinase</fullName>
    </submittedName>
</protein>
<dbReference type="Proteomes" id="UP000044098">
    <property type="component" value="Unassembled WGS sequence"/>
</dbReference>
<dbReference type="GO" id="GO:0004568">
    <property type="term" value="F:chitinase activity"/>
    <property type="evidence" value="ECO:0007669"/>
    <property type="project" value="InterPro"/>
</dbReference>
<dbReference type="CDD" id="cd02619">
    <property type="entry name" value="Peptidase_C1"/>
    <property type="match status" value="1"/>
</dbReference>
<gene>
    <name evidence="4" type="ORF">ERS370000_01581</name>
</gene>
<sequence length="934" mass="101756">MLTDAQLAQIMRHASRLRRAQCLEPLNNAMAAHQIDVNLRRAAAFVAQLGHESGELQFLEELWGPTAAQKRYEPPSDLARKLGNTQPGDGRRFKGRGPIQITGRANYARYGELLGQDLVGQPELAADPVVGFRIAGLFWERNGLNALADAGLFDEITRRINGGQNGADDRRRLYALALDVLRGSLPDVAAGPVHATRRGGKAGAQRAAPAMAAEALTRGWELIAEAASSEPTDQKASGKRRRGQANAATEKRGAGAVPARRLDARPDTLDFRDQMYTPTLIEVPLHVSLGDYLECNVPILDQGAEGACTGYGLATVAHYLLLRRRVVPDATPVSPRMMYELARRYDEWPGEDYSGSSARGAMKGWHKHGVCSESLYPSGVVKVGKKALKTASKGSTAEGGLNDERVVDALRRPLGAYFRVNHKDLVAMHSAIAEVGVLYATCTVHDGWSHVGADGVIQQSSAILGGHAFAIVAYDERGFWIQNSWGGDWGRSGFGLLSYDDWLENGTDVWVARLGAPVTLRRAESTATVHATTAAQSVSYSYADLRPHIISVGNNGALKAGGDYGSTTEELQRVFDEDIPRVTGDWAVPRILLYAHGGLVGEQAAVQRLAEYRPLLLDGEVYPLAFIWRSDYWTTITNILRDAVNRRKPEGGLDAAKDFMLDRLDDALEPLARTLTGKSAWSEMKQNALAASGKGGAAEQVADLLVALRKRLPGLEVHMVGHSAGSILLAPLVSLLGERKIPVKSCTLWAPACQVELFKKHYESALEKKGIEKMAIFALTDKAERDDNCGHIYNKSLLYLVSNAFEDPARIPLFRDGCPILGMERFIDRRLMQRLGVDLVLAPNTEPDDSLSASGATHHGDFDDDKRTIMATFRRIAQASTKKATSKAAAAARAKTKRIEDGEQPMAAVAPTFNRSESSMRDQRKLIDLRTKAL</sequence>
<evidence type="ECO:0000256" key="1">
    <source>
        <dbReference type="SAM" id="MobiDB-lite"/>
    </source>
</evidence>
<organism evidence="4 5">
    <name type="scientific">Achromobacter aegrifaciens</name>
    <dbReference type="NCBI Taxonomy" id="1287736"/>
    <lineage>
        <taxon>Bacteria</taxon>
        <taxon>Pseudomonadati</taxon>
        <taxon>Pseudomonadota</taxon>
        <taxon>Betaproteobacteria</taxon>
        <taxon>Burkholderiales</taxon>
        <taxon>Alcaligenaceae</taxon>
        <taxon>Achromobacter</taxon>
    </lineage>
</organism>
<feature type="region of interest" description="Disordered" evidence="1">
    <location>
        <begin position="227"/>
        <end position="260"/>
    </location>
</feature>
<dbReference type="GO" id="GO:0016998">
    <property type="term" value="P:cell wall macromolecule catabolic process"/>
    <property type="evidence" value="ECO:0007669"/>
    <property type="project" value="InterPro"/>
</dbReference>
<dbReference type="PANTHER" id="PTHR34408">
    <property type="entry name" value="FAMILY PROTEIN, PUTATIVE-RELATED"/>
    <property type="match status" value="1"/>
</dbReference>
<proteinExistence type="predicted"/>
<feature type="domain" description="Glycoside hydrolase family 19 catalytic" evidence="3">
    <location>
        <begin position="33"/>
        <end position="140"/>
    </location>
</feature>
<dbReference type="Pfam" id="PF00182">
    <property type="entry name" value="Glyco_hydro_19"/>
    <property type="match status" value="1"/>
</dbReference>
<dbReference type="GO" id="GO:0006508">
    <property type="term" value="P:proteolysis"/>
    <property type="evidence" value="ECO:0007669"/>
    <property type="project" value="InterPro"/>
</dbReference>
<evidence type="ECO:0000313" key="4">
    <source>
        <dbReference type="EMBL" id="CUI76586.1"/>
    </source>
</evidence>
<dbReference type="InterPro" id="IPR000668">
    <property type="entry name" value="Peptidase_C1A_C"/>
</dbReference>
<feature type="compositionally biased region" description="Low complexity" evidence="1">
    <location>
        <begin position="884"/>
        <end position="893"/>
    </location>
</feature>
<dbReference type="GO" id="GO:0006032">
    <property type="term" value="P:chitin catabolic process"/>
    <property type="evidence" value="ECO:0007669"/>
    <property type="project" value="InterPro"/>
</dbReference>
<evidence type="ECO:0000259" key="3">
    <source>
        <dbReference type="Pfam" id="PF00182"/>
    </source>
</evidence>
<dbReference type="InterPro" id="IPR029058">
    <property type="entry name" value="AB_hydrolase_fold"/>
</dbReference>
<dbReference type="GO" id="GO:0008234">
    <property type="term" value="F:cysteine-type peptidase activity"/>
    <property type="evidence" value="ECO:0007669"/>
    <property type="project" value="InterPro"/>
</dbReference>
<dbReference type="SUPFAM" id="SSF54001">
    <property type="entry name" value="Cysteine proteinases"/>
    <property type="match status" value="1"/>
</dbReference>
<dbReference type="SUPFAM" id="SSF53955">
    <property type="entry name" value="Lysozyme-like"/>
    <property type="match status" value="1"/>
</dbReference>
<dbReference type="Pfam" id="PF00112">
    <property type="entry name" value="Peptidase_C1"/>
    <property type="match status" value="1"/>
</dbReference>
<dbReference type="Gene3D" id="1.10.530.10">
    <property type="match status" value="1"/>
</dbReference>
<comment type="caution">
    <text evidence="4">The sequence shown here is derived from an EMBL/GenBank/DDBJ whole genome shotgun (WGS) entry which is preliminary data.</text>
</comment>
<dbReference type="SUPFAM" id="SSF53474">
    <property type="entry name" value="alpha/beta-Hydrolases"/>
    <property type="match status" value="1"/>
</dbReference>
<feature type="region of interest" description="Disordered" evidence="1">
    <location>
        <begin position="884"/>
        <end position="922"/>
    </location>
</feature>
<dbReference type="AlphaFoldDB" id="A0AAD2IXG3"/>
<dbReference type="EMBL" id="CYTK01000002">
    <property type="protein sequence ID" value="CUI76586.1"/>
    <property type="molecule type" value="Genomic_DNA"/>
</dbReference>
<dbReference type="InterPro" id="IPR023346">
    <property type="entry name" value="Lysozyme-like_dom_sf"/>
</dbReference>
<dbReference type="PANTHER" id="PTHR34408:SF1">
    <property type="entry name" value="GLYCOSYL HYDROLASE FAMILY 19 DOMAIN-CONTAINING PROTEIN HI_1415"/>
    <property type="match status" value="1"/>
</dbReference>
<feature type="domain" description="Peptidase C1A papain C-terminal" evidence="2">
    <location>
        <begin position="355"/>
        <end position="497"/>
    </location>
</feature>
<dbReference type="InterPro" id="IPR000726">
    <property type="entry name" value="Glyco_hydro_19_cat"/>
</dbReference>
<dbReference type="Gene3D" id="3.90.70.10">
    <property type="entry name" value="Cysteine proteinases"/>
    <property type="match status" value="1"/>
</dbReference>
<reference evidence="4 5" key="1">
    <citation type="submission" date="2015-09" db="EMBL/GenBank/DDBJ databases">
        <authorList>
            <consortium name="Pathogen Informatics"/>
        </authorList>
    </citation>
    <scope>NUCLEOTIDE SEQUENCE [LARGE SCALE GENOMIC DNA]</scope>
    <source>
        <strain evidence="4 5">2789STDY5608625</strain>
    </source>
</reference>